<comment type="caution">
    <text evidence="4">The sequence shown here is derived from an EMBL/GenBank/DDBJ whole genome shotgun (WGS) entry which is preliminary data.</text>
</comment>
<organism evidence="4 5">
    <name type="scientific">Streptococcus rupicaprae</name>
    <dbReference type="NCBI Taxonomy" id="759619"/>
    <lineage>
        <taxon>Bacteria</taxon>
        <taxon>Bacillati</taxon>
        <taxon>Bacillota</taxon>
        <taxon>Bacilli</taxon>
        <taxon>Lactobacillales</taxon>
        <taxon>Streptococcaceae</taxon>
        <taxon>Streptococcus</taxon>
    </lineage>
</organism>
<accession>A0ABV2FJ17</accession>
<feature type="domain" description="CAAX prenyl protease 2/Lysostaphin resistance protein A-like" evidence="3">
    <location>
        <begin position="124"/>
        <end position="212"/>
    </location>
</feature>
<reference evidence="4 5" key="1">
    <citation type="submission" date="2024-06" db="EMBL/GenBank/DDBJ databases">
        <title>Genomic Encyclopedia of Type Strains, Phase IV (KMG-IV): sequencing the most valuable type-strain genomes for metagenomic binning, comparative biology and taxonomic classification.</title>
        <authorList>
            <person name="Goeker M."/>
        </authorList>
    </citation>
    <scope>NUCLEOTIDE SEQUENCE [LARGE SCALE GENOMIC DNA]</scope>
    <source>
        <strain evidence="4 5">DSM 28303</strain>
    </source>
</reference>
<proteinExistence type="inferred from homology"/>
<dbReference type="InterPro" id="IPR003675">
    <property type="entry name" value="Rce1/LyrA-like_dom"/>
</dbReference>
<feature type="transmembrane region" description="Helical" evidence="2">
    <location>
        <begin position="151"/>
        <end position="172"/>
    </location>
</feature>
<keyword evidence="4" id="KW-0378">Hydrolase</keyword>
<feature type="transmembrane region" description="Helical" evidence="2">
    <location>
        <begin position="7"/>
        <end position="25"/>
    </location>
</feature>
<keyword evidence="4" id="KW-0645">Protease</keyword>
<protein>
    <submittedName>
        <fullName evidence="4">Membrane protease YdiL (CAAX protease family)</fullName>
    </submittedName>
</protein>
<dbReference type="GO" id="GO:0008233">
    <property type="term" value="F:peptidase activity"/>
    <property type="evidence" value="ECO:0007669"/>
    <property type="project" value="UniProtKB-KW"/>
</dbReference>
<name>A0ABV2FJ17_9STRE</name>
<keyword evidence="2" id="KW-0812">Transmembrane</keyword>
<dbReference type="PANTHER" id="PTHR36435:SF1">
    <property type="entry name" value="CAAX AMINO TERMINAL PROTEASE FAMILY PROTEIN"/>
    <property type="match status" value="1"/>
</dbReference>
<gene>
    <name evidence="4" type="ORF">ABID29_001677</name>
</gene>
<dbReference type="GO" id="GO:0006508">
    <property type="term" value="P:proteolysis"/>
    <property type="evidence" value="ECO:0007669"/>
    <property type="project" value="UniProtKB-KW"/>
</dbReference>
<dbReference type="EMBL" id="JBEPLO010000018">
    <property type="protein sequence ID" value="MET3558551.1"/>
    <property type="molecule type" value="Genomic_DNA"/>
</dbReference>
<feature type="transmembrane region" description="Helical" evidence="2">
    <location>
        <begin position="110"/>
        <end position="130"/>
    </location>
</feature>
<dbReference type="Proteomes" id="UP001549122">
    <property type="component" value="Unassembled WGS sequence"/>
</dbReference>
<evidence type="ECO:0000313" key="5">
    <source>
        <dbReference type="Proteomes" id="UP001549122"/>
    </source>
</evidence>
<dbReference type="RefSeq" id="WP_354365689.1">
    <property type="nucleotide sequence ID" value="NZ_JBEPLO010000018.1"/>
</dbReference>
<comment type="similarity">
    <text evidence="1">Belongs to the UPF0177 family.</text>
</comment>
<feature type="transmembrane region" description="Helical" evidence="2">
    <location>
        <begin position="70"/>
        <end position="90"/>
    </location>
</feature>
<keyword evidence="2" id="KW-0472">Membrane</keyword>
<dbReference type="PANTHER" id="PTHR36435">
    <property type="entry name" value="SLR1288 PROTEIN"/>
    <property type="match status" value="1"/>
</dbReference>
<evidence type="ECO:0000256" key="1">
    <source>
        <dbReference type="ARBA" id="ARBA00009067"/>
    </source>
</evidence>
<keyword evidence="5" id="KW-1185">Reference proteome</keyword>
<sequence length="216" mass="24168">MLQKTQRAQFFYLLLYLLFVQLDLFREELGYVGFGLFVYIALAGLGLILFGSTLKRDGSFVVSRPKTFGLYMILGLVSILLLDTIFGYLGDMLLSFVGKLDYQLMNDQHLSALAASKIPAGLIPFVVILCGPLVEELIYRMILFGWLEDHLPVALAIALQGLVFGMIHMHAWTWPEFFSILPHMSTGLVLGYSYHTSGSLWVPIGLHILTNSLGVF</sequence>
<feature type="transmembrane region" description="Helical" evidence="2">
    <location>
        <begin position="31"/>
        <end position="50"/>
    </location>
</feature>
<dbReference type="Pfam" id="PF02517">
    <property type="entry name" value="Rce1-like"/>
    <property type="match status" value="1"/>
</dbReference>
<feature type="transmembrane region" description="Helical" evidence="2">
    <location>
        <begin position="192"/>
        <end position="210"/>
    </location>
</feature>
<evidence type="ECO:0000256" key="2">
    <source>
        <dbReference type="SAM" id="Phobius"/>
    </source>
</evidence>
<dbReference type="InterPro" id="IPR052710">
    <property type="entry name" value="CAAX_protease"/>
</dbReference>
<keyword evidence="2" id="KW-1133">Transmembrane helix</keyword>
<evidence type="ECO:0000313" key="4">
    <source>
        <dbReference type="EMBL" id="MET3558551.1"/>
    </source>
</evidence>
<evidence type="ECO:0000259" key="3">
    <source>
        <dbReference type="Pfam" id="PF02517"/>
    </source>
</evidence>